<dbReference type="InterPro" id="IPR001789">
    <property type="entry name" value="Sig_transdc_resp-reg_receiver"/>
</dbReference>
<evidence type="ECO:0000313" key="5">
    <source>
        <dbReference type="Proteomes" id="UP000068164"/>
    </source>
</evidence>
<comment type="caution">
    <text evidence="4">The sequence shown here is derived from an EMBL/GenBank/DDBJ whole genome shotgun (WGS) entry which is preliminary data.</text>
</comment>
<evidence type="ECO:0000259" key="3">
    <source>
        <dbReference type="PROSITE" id="PS50110"/>
    </source>
</evidence>
<organism evidence="4 5">
    <name type="scientific">Rhizobium altiplani</name>
    <dbReference type="NCBI Taxonomy" id="1864509"/>
    <lineage>
        <taxon>Bacteria</taxon>
        <taxon>Pseudomonadati</taxon>
        <taxon>Pseudomonadota</taxon>
        <taxon>Alphaproteobacteria</taxon>
        <taxon>Hyphomicrobiales</taxon>
        <taxon>Rhizobiaceae</taxon>
        <taxon>Rhizobium/Agrobacterium group</taxon>
        <taxon>Rhizobium</taxon>
    </lineage>
</organism>
<dbReference type="InterPro" id="IPR011006">
    <property type="entry name" value="CheY-like_superfamily"/>
</dbReference>
<name>A0A109J0V8_9HYPH</name>
<reference evidence="4 5" key="1">
    <citation type="submission" date="2015-11" db="EMBL/GenBank/DDBJ databases">
        <title>Draft Genome Sequence of the Strain BR 10423 (Rhizobium sp.) isolated from nodules of Mimosa pudica.</title>
        <authorList>
            <person name="Barauna A.C."/>
            <person name="Zilli J.E."/>
            <person name="Simoes-Araujo J.L."/>
            <person name="Reis V.M."/>
            <person name="James E.K."/>
            <person name="Reis F.B.Jr."/>
            <person name="Rouws L.F."/>
            <person name="Passos S.R."/>
            <person name="Gois S.R."/>
        </authorList>
    </citation>
    <scope>NUCLEOTIDE SEQUENCE [LARGE SCALE GENOMIC DNA]</scope>
    <source>
        <strain evidence="4 5">BR10423</strain>
    </source>
</reference>
<dbReference type="PROSITE" id="PS50110">
    <property type="entry name" value="RESPONSE_REGULATORY"/>
    <property type="match status" value="1"/>
</dbReference>
<dbReference type="PANTHER" id="PTHR44591:SF21">
    <property type="entry name" value="TWO-COMPONENT RESPONSE REGULATOR"/>
    <property type="match status" value="1"/>
</dbReference>
<dbReference type="SMART" id="SM00448">
    <property type="entry name" value="REC"/>
    <property type="match status" value="1"/>
</dbReference>
<keyword evidence="5" id="KW-1185">Reference proteome</keyword>
<evidence type="ECO:0000256" key="1">
    <source>
        <dbReference type="ARBA" id="ARBA00022553"/>
    </source>
</evidence>
<dbReference type="Proteomes" id="UP000068164">
    <property type="component" value="Unassembled WGS sequence"/>
</dbReference>
<sequence length="125" mass="13451">MIVGKLRGTVAVVDDDASLRRSVGRLLYAYGFPAVEYQSAEAFLGRDPNILIDCLVLDIDLGGMSGIELQHKLKEAGSKLPVIFITALEDPRLKIQAEQAGCIAYLRKPFAGFGLIDAVKKATGS</sequence>
<dbReference type="SUPFAM" id="SSF52172">
    <property type="entry name" value="CheY-like"/>
    <property type="match status" value="1"/>
</dbReference>
<dbReference type="InterPro" id="IPR050595">
    <property type="entry name" value="Bact_response_regulator"/>
</dbReference>
<dbReference type="AlphaFoldDB" id="A0A109J0V8"/>
<proteinExistence type="predicted"/>
<dbReference type="Pfam" id="PF00072">
    <property type="entry name" value="Response_reg"/>
    <property type="match status" value="1"/>
</dbReference>
<accession>A0A109J0V8</accession>
<dbReference type="PANTHER" id="PTHR44591">
    <property type="entry name" value="STRESS RESPONSE REGULATOR PROTEIN 1"/>
    <property type="match status" value="1"/>
</dbReference>
<dbReference type="Gene3D" id="3.40.50.2300">
    <property type="match status" value="1"/>
</dbReference>
<evidence type="ECO:0000313" key="4">
    <source>
        <dbReference type="EMBL" id="KWV40293.1"/>
    </source>
</evidence>
<dbReference type="GO" id="GO:0000160">
    <property type="term" value="P:phosphorelay signal transduction system"/>
    <property type="evidence" value="ECO:0007669"/>
    <property type="project" value="InterPro"/>
</dbReference>
<keyword evidence="1 2" id="KW-0597">Phosphoprotein</keyword>
<gene>
    <name evidence="4" type="ORF">AS026_26380</name>
</gene>
<dbReference type="EMBL" id="LNCD01000149">
    <property type="protein sequence ID" value="KWV40293.1"/>
    <property type="molecule type" value="Genomic_DNA"/>
</dbReference>
<evidence type="ECO:0000256" key="2">
    <source>
        <dbReference type="PROSITE-ProRule" id="PRU00169"/>
    </source>
</evidence>
<protein>
    <submittedName>
        <fullName evidence="4">Two-component system response regulator</fullName>
    </submittedName>
</protein>
<feature type="domain" description="Response regulatory" evidence="3">
    <location>
        <begin position="9"/>
        <end position="123"/>
    </location>
</feature>
<feature type="modified residue" description="4-aspartylphosphate" evidence="2">
    <location>
        <position position="58"/>
    </location>
</feature>